<proteinExistence type="predicted"/>
<gene>
    <name evidence="2" type="ORF">H4O11_07225</name>
</gene>
<accession>A0A7W3FL59</accession>
<keyword evidence="1" id="KW-0732">Signal</keyword>
<evidence type="ECO:0000313" key="2">
    <source>
        <dbReference type="EMBL" id="MBA8681603.1"/>
    </source>
</evidence>
<dbReference type="Proteomes" id="UP000547058">
    <property type="component" value="Unassembled WGS sequence"/>
</dbReference>
<name>A0A7W3FL59_9GAMM</name>
<organism evidence="2 3">
    <name type="scientific">Stenotrophomonas tumulicola</name>
    <dbReference type="NCBI Taxonomy" id="1685415"/>
    <lineage>
        <taxon>Bacteria</taxon>
        <taxon>Pseudomonadati</taxon>
        <taxon>Pseudomonadota</taxon>
        <taxon>Gammaproteobacteria</taxon>
        <taxon>Lysobacterales</taxon>
        <taxon>Lysobacteraceae</taxon>
        <taxon>Stenotrophomonas</taxon>
    </lineage>
</organism>
<keyword evidence="3" id="KW-1185">Reference proteome</keyword>
<comment type="caution">
    <text evidence="2">The sequence shown here is derived from an EMBL/GenBank/DDBJ whole genome shotgun (WGS) entry which is preliminary data.</text>
</comment>
<reference evidence="2 3" key="1">
    <citation type="submission" date="2020-08" db="EMBL/GenBank/DDBJ databases">
        <title>Stenotrophomonas tumulicola JCM 30961.</title>
        <authorList>
            <person name="Deng Y."/>
        </authorList>
    </citation>
    <scope>NUCLEOTIDE SEQUENCE [LARGE SCALE GENOMIC DNA]</scope>
    <source>
        <strain evidence="2 3">JCM 30961</strain>
    </source>
</reference>
<protein>
    <recommendedName>
        <fullName evidence="4">Secreted protein</fullName>
    </recommendedName>
</protein>
<dbReference type="RefSeq" id="WP_182338724.1">
    <property type="nucleotide sequence ID" value="NZ_JACGXS010000002.1"/>
</dbReference>
<feature type="chain" id="PRO_5030694065" description="Secreted protein" evidence="1">
    <location>
        <begin position="27"/>
        <end position="90"/>
    </location>
</feature>
<dbReference type="AlphaFoldDB" id="A0A7W3FL59"/>
<sequence length="90" mass="9545">MPTVPLKHISLAFLLHSIMMGSPASAATSHLKTIASASTIVEAKTTAKRFLAMQCNLMFGMLLGAMEVTDIIDDAENNVVIVSAEQACSH</sequence>
<feature type="signal peptide" evidence="1">
    <location>
        <begin position="1"/>
        <end position="26"/>
    </location>
</feature>
<dbReference type="EMBL" id="JACGXS010000002">
    <property type="protein sequence ID" value="MBA8681603.1"/>
    <property type="molecule type" value="Genomic_DNA"/>
</dbReference>
<evidence type="ECO:0000313" key="3">
    <source>
        <dbReference type="Proteomes" id="UP000547058"/>
    </source>
</evidence>
<evidence type="ECO:0008006" key="4">
    <source>
        <dbReference type="Google" id="ProtNLM"/>
    </source>
</evidence>
<evidence type="ECO:0000256" key="1">
    <source>
        <dbReference type="SAM" id="SignalP"/>
    </source>
</evidence>